<dbReference type="InterPro" id="IPR036390">
    <property type="entry name" value="WH_DNA-bd_sf"/>
</dbReference>
<keyword evidence="6" id="KW-1185">Reference proteome</keyword>
<feature type="domain" description="HTH marR-type" evidence="4">
    <location>
        <begin position="5"/>
        <end position="140"/>
    </location>
</feature>
<dbReference type="InterPro" id="IPR000835">
    <property type="entry name" value="HTH_MarR-typ"/>
</dbReference>
<dbReference type="PANTHER" id="PTHR33164">
    <property type="entry name" value="TRANSCRIPTIONAL REGULATOR, MARR FAMILY"/>
    <property type="match status" value="1"/>
</dbReference>
<dbReference type="SMART" id="SM00347">
    <property type="entry name" value="HTH_MARR"/>
    <property type="match status" value="1"/>
</dbReference>
<proteinExistence type="predicted"/>
<keyword evidence="1" id="KW-0805">Transcription regulation</keyword>
<evidence type="ECO:0000256" key="3">
    <source>
        <dbReference type="ARBA" id="ARBA00023163"/>
    </source>
</evidence>
<evidence type="ECO:0000256" key="1">
    <source>
        <dbReference type="ARBA" id="ARBA00023015"/>
    </source>
</evidence>
<dbReference type="GO" id="GO:0003677">
    <property type="term" value="F:DNA binding"/>
    <property type="evidence" value="ECO:0007669"/>
    <property type="project" value="UniProtKB-KW"/>
</dbReference>
<dbReference type="AlphaFoldDB" id="A0A934QIZ7"/>
<dbReference type="InterPro" id="IPR036388">
    <property type="entry name" value="WH-like_DNA-bd_sf"/>
</dbReference>
<comment type="caution">
    <text evidence="5">The sequence shown here is derived from an EMBL/GenBank/DDBJ whole genome shotgun (WGS) entry which is preliminary data.</text>
</comment>
<dbReference type="GO" id="GO:0003700">
    <property type="term" value="F:DNA-binding transcription factor activity"/>
    <property type="evidence" value="ECO:0007669"/>
    <property type="project" value="InterPro"/>
</dbReference>
<organism evidence="5 6">
    <name type="scientific">Rhodovibrio salinarum</name>
    <dbReference type="NCBI Taxonomy" id="1087"/>
    <lineage>
        <taxon>Bacteria</taxon>
        <taxon>Pseudomonadati</taxon>
        <taxon>Pseudomonadota</taxon>
        <taxon>Alphaproteobacteria</taxon>
        <taxon>Rhodospirillales</taxon>
        <taxon>Rhodovibrionaceae</taxon>
        <taxon>Rhodovibrio</taxon>
    </lineage>
</organism>
<dbReference type="EMBL" id="NRRE01000026">
    <property type="protein sequence ID" value="MBK1697913.1"/>
    <property type="molecule type" value="Genomic_DNA"/>
</dbReference>
<evidence type="ECO:0000259" key="4">
    <source>
        <dbReference type="PROSITE" id="PS50995"/>
    </source>
</evidence>
<evidence type="ECO:0000256" key="2">
    <source>
        <dbReference type="ARBA" id="ARBA00023125"/>
    </source>
</evidence>
<keyword evidence="2" id="KW-0238">DNA-binding</keyword>
<dbReference type="PROSITE" id="PS01117">
    <property type="entry name" value="HTH_MARR_1"/>
    <property type="match status" value="1"/>
</dbReference>
<accession>A0A934QIZ7</accession>
<dbReference type="InterPro" id="IPR039422">
    <property type="entry name" value="MarR/SlyA-like"/>
</dbReference>
<reference evidence="5" key="2">
    <citation type="journal article" date="2020" name="Microorganisms">
        <title>Osmotic Adaptation and Compatible Solute Biosynthesis of Phototrophic Bacteria as Revealed from Genome Analyses.</title>
        <authorList>
            <person name="Imhoff J.F."/>
            <person name="Rahn T."/>
            <person name="Kunzel S."/>
            <person name="Keller A."/>
            <person name="Neulinger S.C."/>
        </authorList>
    </citation>
    <scope>NUCLEOTIDE SEQUENCE</scope>
    <source>
        <strain evidence="5">DSM 9154</strain>
    </source>
</reference>
<gene>
    <name evidence="5" type="ORF">CKO21_11735</name>
</gene>
<dbReference type="PANTHER" id="PTHR33164:SF102">
    <property type="entry name" value="TRANSCRIPTIONAL REGULATORY PROTEIN"/>
    <property type="match status" value="1"/>
</dbReference>
<keyword evidence="3" id="KW-0804">Transcription</keyword>
<dbReference type="Gene3D" id="1.10.10.10">
    <property type="entry name" value="Winged helix-like DNA-binding domain superfamily/Winged helix DNA-binding domain"/>
    <property type="match status" value="1"/>
</dbReference>
<evidence type="ECO:0000313" key="6">
    <source>
        <dbReference type="Proteomes" id="UP000778970"/>
    </source>
</evidence>
<name>A0A934QIZ7_9PROT</name>
<dbReference type="RefSeq" id="WP_027288908.1">
    <property type="nucleotide sequence ID" value="NZ_NRRE01000026.1"/>
</dbReference>
<evidence type="ECO:0000313" key="5">
    <source>
        <dbReference type="EMBL" id="MBK1697913.1"/>
    </source>
</evidence>
<dbReference type="InterPro" id="IPR023187">
    <property type="entry name" value="Tscrpt_reg_MarR-type_CS"/>
</dbReference>
<reference evidence="5" key="1">
    <citation type="submission" date="2017-08" db="EMBL/GenBank/DDBJ databases">
        <authorList>
            <person name="Imhoff J.F."/>
            <person name="Rahn T."/>
            <person name="Kuenzel S."/>
            <person name="Neulinger S.C."/>
        </authorList>
    </citation>
    <scope>NUCLEOTIDE SEQUENCE</scope>
    <source>
        <strain evidence="5">DSM 9154</strain>
    </source>
</reference>
<dbReference type="Proteomes" id="UP000778970">
    <property type="component" value="Unassembled WGS sequence"/>
</dbReference>
<dbReference type="PROSITE" id="PS50995">
    <property type="entry name" value="HTH_MARR_2"/>
    <property type="match status" value="1"/>
</dbReference>
<sequence>MKASYLETIALIERLHRQCMDVVKNELDRQGVRDLNAVQAMILFNLGESELTVGELTQRGYYLGSNVSYNVKKMVEHDYLKQERSPHDKRATHLRCSEKGLQVCRQLDALFEAHAGDLTANGLEGEGLADTNDTLRRLEGFWAAARLGVRPSYTSAA</sequence>
<protein>
    <submittedName>
        <fullName evidence="5">MarR family transcriptional regulator</fullName>
    </submittedName>
</protein>
<dbReference type="Pfam" id="PF12802">
    <property type="entry name" value="MarR_2"/>
    <property type="match status" value="1"/>
</dbReference>
<dbReference type="GO" id="GO:0006950">
    <property type="term" value="P:response to stress"/>
    <property type="evidence" value="ECO:0007669"/>
    <property type="project" value="TreeGrafter"/>
</dbReference>
<dbReference type="SUPFAM" id="SSF46785">
    <property type="entry name" value="Winged helix' DNA-binding domain"/>
    <property type="match status" value="1"/>
</dbReference>